<dbReference type="GO" id="GO:0050661">
    <property type="term" value="F:NADP binding"/>
    <property type="evidence" value="ECO:0007669"/>
    <property type="project" value="InterPro"/>
</dbReference>
<keyword evidence="5" id="KW-0503">Monooxygenase</keyword>
<comment type="cofactor">
    <cofactor evidence="5">
        <name>FAD</name>
        <dbReference type="ChEBI" id="CHEBI:57692"/>
    </cofactor>
</comment>
<dbReference type="Proteomes" id="UP001374535">
    <property type="component" value="Chromosome 11"/>
</dbReference>
<evidence type="ECO:0000256" key="2">
    <source>
        <dbReference type="ARBA" id="ARBA00022630"/>
    </source>
</evidence>
<dbReference type="EMBL" id="CP144690">
    <property type="protein sequence ID" value="WVY92039.1"/>
    <property type="molecule type" value="Genomic_DNA"/>
</dbReference>
<keyword evidence="2 5" id="KW-0285">Flavoprotein</keyword>
<comment type="similarity">
    <text evidence="1 5">Belongs to the FMO family.</text>
</comment>
<dbReference type="InterPro" id="IPR020946">
    <property type="entry name" value="Flavin_mOase-like"/>
</dbReference>
<dbReference type="AlphaFoldDB" id="A0AAQ3MKI2"/>
<dbReference type="InterPro" id="IPR036188">
    <property type="entry name" value="FAD/NAD-bd_sf"/>
</dbReference>
<dbReference type="EC" id="1.-.-.-" evidence="5"/>
<dbReference type="Pfam" id="PF00743">
    <property type="entry name" value="FMO-like"/>
    <property type="match status" value="1"/>
</dbReference>
<keyword evidence="3 5" id="KW-0274">FAD</keyword>
<evidence type="ECO:0000256" key="4">
    <source>
        <dbReference type="ARBA" id="ARBA00023002"/>
    </source>
</evidence>
<protein>
    <recommendedName>
        <fullName evidence="5">Flavin-containing monooxygenase</fullName>
        <ecNumber evidence="5">1.-.-.-</ecNumber>
    </recommendedName>
</protein>
<dbReference type="SUPFAM" id="SSF51905">
    <property type="entry name" value="FAD/NAD(P)-binding domain"/>
    <property type="match status" value="2"/>
</dbReference>
<evidence type="ECO:0000256" key="5">
    <source>
        <dbReference type="RuleBase" id="RU361177"/>
    </source>
</evidence>
<reference evidence="6 7" key="1">
    <citation type="journal article" date="2023" name="Life. Sci Alliance">
        <title>Evolutionary insights into 3D genome organization and epigenetic landscape of Vigna mungo.</title>
        <authorList>
            <person name="Junaid A."/>
            <person name="Singh B."/>
            <person name="Bhatia S."/>
        </authorList>
    </citation>
    <scope>NUCLEOTIDE SEQUENCE [LARGE SCALE GENOMIC DNA]</scope>
    <source>
        <strain evidence="6">Urdbean</strain>
    </source>
</reference>
<accession>A0AAQ3MKI2</accession>
<name>A0AAQ3MKI2_VIGMU</name>
<dbReference type="PANTHER" id="PTHR23023">
    <property type="entry name" value="DIMETHYLANILINE MONOOXYGENASE"/>
    <property type="match status" value="1"/>
</dbReference>
<evidence type="ECO:0000256" key="1">
    <source>
        <dbReference type="ARBA" id="ARBA00009183"/>
    </source>
</evidence>
<dbReference type="FunFam" id="3.50.50.60:FF:000169">
    <property type="entry name" value="Flavin-containing monooxygenase"/>
    <property type="match status" value="1"/>
</dbReference>
<organism evidence="6 7">
    <name type="scientific">Vigna mungo</name>
    <name type="common">Black gram</name>
    <name type="synonym">Phaseolus mungo</name>
    <dbReference type="NCBI Taxonomy" id="3915"/>
    <lineage>
        <taxon>Eukaryota</taxon>
        <taxon>Viridiplantae</taxon>
        <taxon>Streptophyta</taxon>
        <taxon>Embryophyta</taxon>
        <taxon>Tracheophyta</taxon>
        <taxon>Spermatophyta</taxon>
        <taxon>Magnoliopsida</taxon>
        <taxon>eudicotyledons</taxon>
        <taxon>Gunneridae</taxon>
        <taxon>Pentapetalae</taxon>
        <taxon>rosids</taxon>
        <taxon>fabids</taxon>
        <taxon>Fabales</taxon>
        <taxon>Fabaceae</taxon>
        <taxon>Papilionoideae</taxon>
        <taxon>50 kb inversion clade</taxon>
        <taxon>NPAAA clade</taxon>
        <taxon>indigoferoid/millettioid clade</taxon>
        <taxon>Phaseoleae</taxon>
        <taxon>Vigna</taxon>
    </lineage>
</organism>
<evidence type="ECO:0000313" key="7">
    <source>
        <dbReference type="Proteomes" id="UP001374535"/>
    </source>
</evidence>
<dbReference type="GO" id="GO:0004499">
    <property type="term" value="F:N,N-dimethylaniline monooxygenase activity"/>
    <property type="evidence" value="ECO:0007669"/>
    <property type="project" value="InterPro"/>
</dbReference>
<sequence>MHSMDYSNLDNDTTVELIKGKRVTVIGSHKSALDLAAECANANELFVHKPGEAFLLSLVATLLSPLRWGISKVLEKILKWKLPLKKYGLVPSHSFLHDLSSCLLRVFRDNFFDKLKEGSILIKNSQSFSFYREGVVIDGEAKPLETDIVIFATGYKGDEKIKNIFKSPIFQNHVLGPTTFTVPLYRQIIHPRIPQLAIIGYAEGASNIFASEMKSLWVAHFLDGNIEVPSIRAMEKEVKLWEDNMKQYAGTYFGKSCFANFGISYHDQLYKDMKHNPKRKNGNFLELFEPYSPADYVGLTRK</sequence>
<dbReference type="Gene3D" id="3.50.50.60">
    <property type="entry name" value="FAD/NAD(P)-binding domain"/>
    <property type="match status" value="2"/>
</dbReference>
<proteinExistence type="inferred from homology"/>
<gene>
    <name evidence="6" type="ORF">V8G54_037553</name>
</gene>
<evidence type="ECO:0000313" key="6">
    <source>
        <dbReference type="EMBL" id="WVY92039.1"/>
    </source>
</evidence>
<keyword evidence="4 5" id="KW-0560">Oxidoreductase</keyword>
<evidence type="ECO:0000256" key="3">
    <source>
        <dbReference type="ARBA" id="ARBA00022827"/>
    </source>
</evidence>
<keyword evidence="7" id="KW-1185">Reference proteome</keyword>
<dbReference type="GO" id="GO:0050660">
    <property type="term" value="F:flavin adenine dinucleotide binding"/>
    <property type="evidence" value="ECO:0007669"/>
    <property type="project" value="InterPro"/>
</dbReference>
<dbReference type="InterPro" id="IPR050346">
    <property type="entry name" value="FMO-like"/>
</dbReference>